<dbReference type="RefSeq" id="XP_007746176.1">
    <property type="nucleotide sequence ID" value="XM_007747986.1"/>
</dbReference>
<dbReference type="Pfam" id="PF11951">
    <property type="entry name" value="Fungal_trans_2"/>
    <property type="match status" value="1"/>
</dbReference>
<organism evidence="7 8">
    <name type="scientific">Cladophialophora psammophila CBS 110553</name>
    <dbReference type="NCBI Taxonomy" id="1182543"/>
    <lineage>
        <taxon>Eukaryota</taxon>
        <taxon>Fungi</taxon>
        <taxon>Dikarya</taxon>
        <taxon>Ascomycota</taxon>
        <taxon>Pezizomycotina</taxon>
        <taxon>Eurotiomycetes</taxon>
        <taxon>Chaetothyriomycetidae</taxon>
        <taxon>Chaetothyriales</taxon>
        <taxon>Herpotrichiellaceae</taxon>
        <taxon>Cladophialophora</taxon>
    </lineage>
</organism>
<keyword evidence="8" id="KW-1185">Reference proteome</keyword>
<sequence length="522" mass="59630">MAPQSTATLRTKTGCLTCEWQSHQLESSAANRPLGRMRRKKCNEGRPRCEKCIKSNRVCTWPAEDDLFDRRHSRASRSPTSPSPGKSPESIDVQGRLSNDIKDSTRADASPFFICREISFNSDLFNSPVFKSDLEVDCFRHFLDGFLPLLILSNTHPGFQSQFIPEVVEMLLQFEGMKDIALACGASRMHLLTGNVQMNEVGIRYYARAVSEVNRSLSMIDWGRDDFNDALLVAIIFLYIHGVFSIGTNKDIGKHVMGAIQLMKLRCTHSRRPPMPRPIHRIIWESILYQVFRQTVNRPFAVDFQPDFEFCARAEETLQSLTFPDASAADNSPVIGFPLALQKLIIEIVQLCKSPAKPEPELLEVLGRELGYWEQTILEEGHCVNEEDSWLTKTPAERARIFHRHSTSLHILAASLLLDWVARSHEVYETESPLPPAGDTWQVRRGLEIMQCPQANEEWSRCYLGSWPTLIFGYAVDKPEDIALIRNDLRQRFHKLYSGEELLFLEELESVWRTRGVSYPET</sequence>
<evidence type="ECO:0000256" key="4">
    <source>
        <dbReference type="ARBA" id="ARBA00023163"/>
    </source>
</evidence>
<dbReference type="eggNOG" id="ENOG502SPH6">
    <property type="taxonomic scope" value="Eukaryota"/>
</dbReference>
<keyword evidence="4" id="KW-0804">Transcription</keyword>
<dbReference type="PANTHER" id="PTHR37534">
    <property type="entry name" value="TRANSCRIPTIONAL ACTIVATOR PROTEIN UGA3"/>
    <property type="match status" value="1"/>
</dbReference>
<dbReference type="AlphaFoldDB" id="W9WXK7"/>
<evidence type="ECO:0000313" key="7">
    <source>
        <dbReference type="EMBL" id="EXJ69361.1"/>
    </source>
</evidence>
<dbReference type="GO" id="GO:0003677">
    <property type="term" value="F:DNA binding"/>
    <property type="evidence" value="ECO:0007669"/>
    <property type="project" value="UniProtKB-KW"/>
</dbReference>
<dbReference type="CDD" id="cd00067">
    <property type="entry name" value="GAL4"/>
    <property type="match status" value="1"/>
</dbReference>
<dbReference type="GeneID" id="19192103"/>
<comment type="subcellular location">
    <subcellularLocation>
        <location evidence="1">Nucleus</location>
    </subcellularLocation>
</comment>
<proteinExistence type="predicted"/>
<evidence type="ECO:0000256" key="5">
    <source>
        <dbReference type="ARBA" id="ARBA00023242"/>
    </source>
</evidence>
<evidence type="ECO:0008006" key="9">
    <source>
        <dbReference type="Google" id="ProtNLM"/>
    </source>
</evidence>
<dbReference type="InterPro" id="IPR001138">
    <property type="entry name" value="Zn2Cys6_DnaBD"/>
</dbReference>
<reference evidence="7 8" key="1">
    <citation type="submission" date="2013-03" db="EMBL/GenBank/DDBJ databases">
        <title>The Genome Sequence of Cladophialophora psammophila CBS 110553.</title>
        <authorList>
            <consortium name="The Broad Institute Genomics Platform"/>
            <person name="Cuomo C."/>
            <person name="de Hoog S."/>
            <person name="Gorbushina A."/>
            <person name="Walker B."/>
            <person name="Young S.K."/>
            <person name="Zeng Q."/>
            <person name="Gargeya S."/>
            <person name="Fitzgerald M."/>
            <person name="Haas B."/>
            <person name="Abouelleil A."/>
            <person name="Allen A.W."/>
            <person name="Alvarado L."/>
            <person name="Arachchi H.M."/>
            <person name="Berlin A.M."/>
            <person name="Chapman S.B."/>
            <person name="Gainer-Dewar J."/>
            <person name="Goldberg J."/>
            <person name="Griggs A."/>
            <person name="Gujja S."/>
            <person name="Hansen M."/>
            <person name="Howarth C."/>
            <person name="Imamovic A."/>
            <person name="Ireland A."/>
            <person name="Larimer J."/>
            <person name="McCowan C."/>
            <person name="Murphy C."/>
            <person name="Pearson M."/>
            <person name="Poon T.W."/>
            <person name="Priest M."/>
            <person name="Roberts A."/>
            <person name="Saif S."/>
            <person name="Shea T."/>
            <person name="Sisk P."/>
            <person name="Sykes S."/>
            <person name="Wortman J."/>
            <person name="Nusbaum C."/>
            <person name="Birren B."/>
        </authorList>
    </citation>
    <scope>NUCLEOTIDE SEQUENCE [LARGE SCALE GENOMIC DNA]</scope>
    <source>
        <strain evidence="7 8">CBS 110553</strain>
    </source>
</reference>
<dbReference type="EMBL" id="AMGX01000011">
    <property type="protein sequence ID" value="EXJ69361.1"/>
    <property type="molecule type" value="Genomic_DNA"/>
</dbReference>
<evidence type="ECO:0000256" key="6">
    <source>
        <dbReference type="SAM" id="MobiDB-lite"/>
    </source>
</evidence>
<evidence type="ECO:0000256" key="2">
    <source>
        <dbReference type="ARBA" id="ARBA00023015"/>
    </source>
</evidence>
<gene>
    <name evidence="7" type="ORF">A1O5_07397</name>
</gene>
<dbReference type="OrthoDB" id="1919336at2759"/>
<dbReference type="InterPro" id="IPR036864">
    <property type="entry name" value="Zn2-C6_fun-type_DNA-bd_sf"/>
</dbReference>
<dbReference type="HOGENOM" id="CLU_023417_3_0_1"/>
<dbReference type="PANTHER" id="PTHR37534:SF46">
    <property type="entry name" value="ZN(II)2CYS6 TRANSCRIPTION FACTOR (EUROFUNG)"/>
    <property type="match status" value="1"/>
</dbReference>
<dbReference type="GO" id="GO:0008270">
    <property type="term" value="F:zinc ion binding"/>
    <property type="evidence" value="ECO:0007669"/>
    <property type="project" value="InterPro"/>
</dbReference>
<feature type="region of interest" description="Disordered" evidence="6">
    <location>
        <begin position="70"/>
        <end position="93"/>
    </location>
</feature>
<name>W9WXK7_9EURO</name>
<dbReference type="Proteomes" id="UP000019471">
    <property type="component" value="Unassembled WGS sequence"/>
</dbReference>
<dbReference type="GO" id="GO:0005634">
    <property type="term" value="C:nucleus"/>
    <property type="evidence" value="ECO:0007669"/>
    <property type="project" value="UniProtKB-SubCell"/>
</dbReference>
<evidence type="ECO:0000313" key="8">
    <source>
        <dbReference type="Proteomes" id="UP000019471"/>
    </source>
</evidence>
<dbReference type="InterPro" id="IPR021858">
    <property type="entry name" value="Fun_TF"/>
</dbReference>
<dbReference type="STRING" id="1182543.W9WXK7"/>
<protein>
    <recommendedName>
        <fullName evidence="9">Zn(2)-C6 fungal-type domain-containing protein</fullName>
    </recommendedName>
</protein>
<keyword evidence="5" id="KW-0539">Nucleus</keyword>
<evidence type="ECO:0000256" key="3">
    <source>
        <dbReference type="ARBA" id="ARBA00023125"/>
    </source>
</evidence>
<keyword evidence="3" id="KW-0238">DNA-binding</keyword>
<comment type="caution">
    <text evidence="7">The sequence shown here is derived from an EMBL/GenBank/DDBJ whole genome shotgun (WGS) entry which is preliminary data.</text>
</comment>
<keyword evidence="2" id="KW-0805">Transcription regulation</keyword>
<dbReference type="GO" id="GO:0000981">
    <property type="term" value="F:DNA-binding transcription factor activity, RNA polymerase II-specific"/>
    <property type="evidence" value="ECO:0007669"/>
    <property type="project" value="InterPro"/>
</dbReference>
<evidence type="ECO:0000256" key="1">
    <source>
        <dbReference type="ARBA" id="ARBA00004123"/>
    </source>
</evidence>
<dbReference type="SUPFAM" id="SSF57701">
    <property type="entry name" value="Zn2/Cys6 DNA-binding domain"/>
    <property type="match status" value="1"/>
</dbReference>
<accession>W9WXK7</accession>